<comment type="caution">
    <text evidence="5">The sequence shown here is derived from an EMBL/GenBank/DDBJ whole genome shotgun (WGS) entry which is preliminary data.</text>
</comment>
<dbReference type="Pfam" id="PF05726">
    <property type="entry name" value="Pirin_C"/>
    <property type="match status" value="1"/>
</dbReference>
<dbReference type="PIRSF" id="PIRSF006232">
    <property type="entry name" value="Pirin"/>
    <property type="match status" value="1"/>
</dbReference>
<dbReference type="Gene3D" id="2.60.120.10">
    <property type="entry name" value="Jelly Rolls"/>
    <property type="match status" value="2"/>
</dbReference>
<evidence type="ECO:0000313" key="6">
    <source>
        <dbReference type="Proteomes" id="UP000192315"/>
    </source>
</evidence>
<dbReference type="Pfam" id="PF02678">
    <property type="entry name" value="Pirin"/>
    <property type="match status" value="1"/>
</dbReference>
<dbReference type="AlphaFoldDB" id="A0A8G2FXM4"/>
<dbReference type="RefSeq" id="WP_084273053.1">
    <property type="nucleotide sequence ID" value="NZ_FWYE01000003.1"/>
</dbReference>
<dbReference type="PANTHER" id="PTHR13903">
    <property type="entry name" value="PIRIN-RELATED"/>
    <property type="match status" value="1"/>
</dbReference>
<dbReference type="InterPro" id="IPR011051">
    <property type="entry name" value="RmlC_Cupin_sf"/>
</dbReference>
<gene>
    <name evidence="5" type="ORF">SAMN02745355_1288</name>
</gene>
<organism evidence="5 6">
    <name type="scientific">Picrophilus torridus (strain ATCC 700027 / DSM 9790 / JCM 10055 / NBRC 100828 / KAW 2/3)</name>
    <dbReference type="NCBI Taxonomy" id="1122961"/>
    <lineage>
        <taxon>Archaea</taxon>
        <taxon>Methanobacteriati</taxon>
        <taxon>Thermoplasmatota</taxon>
        <taxon>Thermoplasmata</taxon>
        <taxon>Thermoplasmatales</taxon>
        <taxon>Picrophilaceae</taxon>
        <taxon>Picrophilus</taxon>
    </lineage>
</organism>
<dbReference type="PANTHER" id="PTHR13903:SF8">
    <property type="entry name" value="PIRIN"/>
    <property type="match status" value="1"/>
</dbReference>
<dbReference type="InterPro" id="IPR014710">
    <property type="entry name" value="RmlC-like_jellyroll"/>
</dbReference>
<dbReference type="EMBL" id="FWYE01000003">
    <property type="protein sequence ID" value="SMD31359.1"/>
    <property type="molecule type" value="Genomic_DNA"/>
</dbReference>
<feature type="domain" description="Pirin N-terminal" evidence="3">
    <location>
        <begin position="26"/>
        <end position="125"/>
    </location>
</feature>
<sequence length="286" mass="32976">MEKFIEKVINGRYTYDGAGVKLMRVFSNITDLTDPFLLLDNFGSNRIEDYINGFPWHPHRGIETVTYVLNGKVEHHDSEGNRGTIYPGDTQWMTAGSGIFHEEMPGYIEENKKIYTEMSGFQLWVNLPGNKKMTTPVYRSLKANDIPLIEIENSKIKLIAGRFGKDYGYYDGGTQDVTYMHVMLNDDEIVFKTVESYRTIIYIFDGYIMIKNNRYEKGDAIILSEPGDRITIYGQGQFMFMSGKPLKEPVAWYGPIVMNTMDEINQAIIDLRRNTFVKEKNPIFES</sequence>
<dbReference type="Proteomes" id="UP000192315">
    <property type="component" value="Unassembled WGS sequence"/>
</dbReference>
<evidence type="ECO:0000256" key="2">
    <source>
        <dbReference type="RuleBase" id="RU003457"/>
    </source>
</evidence>
<evidence type="ECO:0008006" key="7">
    <source>
        <dbReference type="Google" id="ProtNLM"/>
    </source>
</evidence>
<comment type="similarity">
    <text evidence="1 2">Belongs to the pirin family.</text>
</comment>
<feature type="domain" description="Pirin C-terminal" evidence="4">
    <location>
        <begin position="180"/>
        <end position="276"/>
    </location>
</feature>
<name>A0A8G2FXM4_PICTO</name>
<proteinExistence type="inferred from homology"/>
<dbReference type="CDD" id="cd02909">
    <property type="entry name" value="cupin_pirin_N"/>
    <property type="match status" value="1"/>
</dbReference>
<keyword evidence="6" id="KW-1185">Reference proteome</keyword>
<evidence type="ECO:0000256" key="1">
    <source>
        <dbReference type="ARBA" id="ARBA00008416"/>
    </source>
</evidence>
<dbReference type="InterPro" id="IPR003829">
    <property type="entry name" value="Pirin_N_dom"/>
</dbReference>
<evidence type="ECO:0000313" key="5">
    <source>
        <dbReference type="EMBL" id="SMD31359.1"/>
    </source>
</evidence>
<dbReference type="InterPro" id="IPR008778">
    <property type="entry name" value="Pirin_C_dom"/>
</dbReference>
<reference evidence="5 6" key="1">
    <citation type="submission" date="2017-04" db="EMBL/GenBank/DDBJ databases">
        <authorList>
            <person name="Varghese N."/>
            <person name="Submissions S."/>
        </authorList>
    </citation>
    <scope>NUCLEOTIDE SEQUENCE [LARGE SCALE GENOMIC DNA]</scope>
    <source>
        <strain evidence="5 6">DSM 9789</strain>
    </source>
</reference>
<accession>A0A8G2FXM4</accession>
<evidence type="ECO:0000259" key="3">
    <source>
        <dbReference type="Pfam" id="PF02678"/>
    </source>
</evidence>
<evidence type="ECO:0000259" key="4">
    <source>
        <dbReference type="Pfam" id="PF05726"/>
    </source>
</evidence>
<protein>
    <recommendedName>
        <fullName evidence="7">Pirin family protein</fullName>
    </recommendedName>
</protein>
<dbReference type="SUPFAM" id="SSF51182">
    <property type="entry name" value="RmlC-like cupins"/>
    <property type="match status" value="1"/>
</dbReference>
<dbReference type="InterPro" id="IPR012093">
    <property type="entry name" value="Pirin"/>
</dbReference>